<keyword evidence="2" id="KW-1185">Reference proteome</keyword>
<gene>
    <name evidence="1" type="ORF">PoB_007515500</name>
</gene>
<comment type="caution">
    <text evidence="1">The sequence shown here is derived from an EMBL/GenBank/DDBJ whole genome shotgun (WGS) entry which is preliminary data.</text>
</comment>
<organism evidence="1 2">
    <name type="scientific">Plakobranchus ocellatus</name>
    <dbReference type="NCBI Taxonomy" id="259542"/>
    <lineage>
        <taxon>Eukaryota</taxon>
        <taxon>Metazoa</taxon>
        <taxon>Spiralia</taxon>
        <taxon>Lophotrochozoa</taxon>
        <taxon>Mollusca</taxon>
        <taxon>Gastropoda</taxon>
        <taxon>Heterobranchia</taxon>
        <taxon>Euthyneura</taxon>
        <taxon>Panpulmonata</taxon>
        <taxon>Sacoglossa</taxon>
        <taxon>Placobranchoidea</taxon>
        <taxon>Plakobranchidae</taxon>
        <taxon>Plakobranchus</taxon>
    </lineage>
</organism>
<evidence type="ECO:0000313" key="2">
    <source>
        <dbReference type="Proteomes" id="UP000735302"/>
    </source>
</evidence>
<evidence type="ECO:0000313" key="1">
    <source>
        <dbReference type="EMBL" id="GFO48650.1"/>
    </source>
</evidence>
<dbReference type="AlphaFoldDB" id="A0AAV4DXB0"/>
<reference evidence="1 2" key="1">
    <citation type="journal article" date="2021" name="Elife">
        <title>Chloroplast acquisition without the gene transfer in kleptoplastic sea slugs, Plakobranchus ocellatus.</title>
        <authorList>
            <person name="Maeda T."/>
            <person name="Takahashi S."/>
            <person name="Yoshida T."/>
            <person name="Shimamura S."/>
            <person name="Takaki Y."/>
            <person name="Nagai Y."/>
            <person name="Toyoda A."/>
            <person name="Suzuki Y."/>
            <person name="Arimoto A."/>
            <person name="Ishii H."/>
            <person name="Satoh N."/>
            <person name="Nishiyama T."/>
            <person name="Hasebe M."/>
            <person name="Maruyama T."/>
            <person name="Minagawa J."/>
            <person name="Obokata J."/>
            <person name="Shigenobu S."/>
        </authorList>
    </citation>
    <scope>NUCLEOTIDE SEQUENCE [LARGE SCALE GENOMIC DNA]</scope>
</reference>
<protein>
    <submittedName>
        <fullName evidence="1">Uncharacterized protein</fullName>
    </submittedName>
</protein>
<dbReference type="Proteomes" id="UP000735302">
    <property type="component" value="Unassembled WGS sequence"/>
</dbReference>
<proteinExistence type="predicted"/>
<dbReference type="EMBL" id="BLXT01008440">
    <property type="protein sequence ID" value="GFO48650.1"/>
    <property type="molecule type" value="Genomic_DNA"/>
</dbReference>
<sequence>MKRNCLTEDGYRRRFRIFKLGKSEGAEMLIVRINPLVEWSDIKQTCKDLSDSFDHLLREGQGCRMSSIRGSWKKYQHKAGGAIVRIRDVPGPRLHYKSAPRN</sequence>
<name>A0AAV4DXB0_9GAST</name>
<accession>A0AAV4DXB0</accession>